<evidence type="ECO:0000256" key="1">
    <source>
        <dbReference type="ARBA" id="ARBA00004651"/>
    </source>
</evidence>
<dbReference type="EMBL" id="JAHBAY010000002">
    <property type="protein sequence ID" value="MBT0768604.1"/>
    <property type="molecule type" value="Genomic_DNA"/>
</dbReference>
<feature type="transmembrane region" description="Helical" evidence="7">
    <location>
        <begin position="26"/>
        <end position="50"/>
    </location>
</feature>
<dbReference type="SUPFAM" id="SSF103473">
    <property type="entry name" value="MFS general substrate transporter"/>
    <property type="match status" value="1"/>
</dbReference>
<feature type="transmembrane region" description="Helical" evidence="7">
    <location>
        <begin position="56"/>
        <end position="77"/>
    </location>
</feature>
<feature type="transmembrane region" description="Helical" evidence="7">
    <location>
        <begin position="351"/>
        <end position="370"/>
    </location>
</feature>
<proteinExistence type="predicted"/>
<keyword evidence="9" id="KW-1185">Reference proteome</keyword>
<keyword evidence="4 7" id="KW-0812">Transmembrane</keyword>
<evidence type="ECO:0000313" key="8">
    <source>
        <dbReference type="EMBL" id="MBT0768604.1"/>
    </source>
</evidence>
<dbReference type="RefSeq" id="WP_214154897.1">
    <property type="nucleotide sequence ID" value="NZ_JAHBAY010000002.1"/>
</dbReference>
<reference evidence="8 9" key="1">
    <citation type="submission" date="2021-05" db="EMBL/GenBank/DDBJ databases">
        <title>Kineosporia and Streptomyces sp. nov. two new marine actinobacteria isolated from Coral.</title>
        <authorList>
            <person name="Buangrab K."/>
            <person name="Sutthacheep M."/>
            <person name="Yeemin T."/>
            <person name="Harunari E."/>
            <person name="Igarashi Y."/>
            <person name="Kanchanasin P."/>
            <person name="Tanasupawat S."/>
            <person name="Phongsopitanun W."/>
        </authorList>
    </citation>
    <scope>NUCLEOTIDE SEQUENCE [LARGE SCALE GENOMIC DNA]</scope>
    <source>
        <strain evidence="8 9">J2-2</strain>
    </source>
</reference>
<evidence type="ECO:0000256" key="7">
    <source>
        <dbReference type="SAM" id="Phobius"/>
    </source>
</evidence>
<evidence type="ECO:0000256" key="4">
    <source>
        <dbReference type="ARBA" id="ARBA00022692"/>
    </source>
</evidence>
<name>A0ABS5TBZ8_9ACTN</name>
<feature type="transmembrane region" description="Helical" evidence="7">
    <location>
        <begin position="292"/>
        <end position="312"/>
    </location>
</feature>
<feature type="transmembrane region" description="Helical" evidence="7">
    <location>
        <begin position="318"/>
        <end position="339"/>
    </location>
</feature>
<dbReference type="CDD" id="cd06173">
    <property type="entry name" value="MFS_MefA_like"/>
    <property type="match status" value="1"/>
</dbReference>
<keyword evidence="6 7" id="KW-0472">Membrane</keyword>
<keyword evidence="3" id="KW-1003">Cell membrane</keyword>
<feature type="transmembrane region" description="Helical" evidence="7">
    <location>
        <begin position="266"/>
        <end position="285"/>
    </location>
</feature>
<dbReference type="InterPro" id="IPR036259">
    <property type="entry name" value="MFS_trans_sf"/>
</dbReference>
<keyword evidence="2" id="KW-0813">Transport</keyword>
<feature type="transmembrane region" description="Helical" evidence="7">
    <location>
        <begin position="89"/>
        <end position="110"/>
    </location>
</feature>
<comment type="subcellular location">
    <subcellularLocation>
        <location evidence="1">Cell membrane</location>
        <topology evidence="1">Multi-pass membrane protein</topology>
    </subcellularLocation>
</comment>
<evidence type="ECO:0000256" key="3">
    <source>
        <dbReference type="ARBA" id="ARBA00022475"/>
    </source>
</evidence>
<gene>
    <name evidence="8" type="ORF">KIH74_06680</name>
</gene>
<sequence>MTSPARTGWPERPHRSNLLKQSEVQVLLAIRVVSQLGTSIHFVAQAWFIYQLTRSGTILGLTSVMSLLGPVLLGGIGGHPTDRFSARRVLLCTQAALGAIAGVEGVLVHLNAIGAAGLVVCTGALSVVATFAVPAWQVLLAEMSGKDELARLTALNTSAMDVGLVAGSALAAPVIAVMGVGGAFVLNAGSYALVVGVLSRPGHQHRPEPQTLPAPATTSRSGLTTVLRKRGVPSMMTLAMALSGAGASLPPLLLIVTADAGTAGRYGLYLALLSVGSIAGTALTWRARLSRYAVFSYSAAFGLLLTGLGLVSSTWLTGALLLPIGALALMLRASITTFVQLQTPAGLRGRVMSALQAALAASQIITTVSLTSLSDAAGAAIAITVSGTGVLLCTCALIVITVRRTPGTGSNS</sequence>
<evidence type="ECO:0000256" key="6">
    <source>
        <dbReference type="ARBA" id="ARBA00023136"/>
    </source>
</evidence>
<comment type="caution">
    <text evidence="8">The sequence shown here is derived from an EMBL/GenBank/DDBJ whole genome shotgun (WGS) entry which is preliminary data.</text>
</comment>
<protein>
    <submittedName>
        <fullName evidence="8">MFS transporter</fullName>
    </submittedName>
</protein>
<dbReference type="Gene3D" id="1.20.1250.20">
    <property type="entry name" value="MFS general substrate transporter like domains"/>
    <property type="match status" value="1"/>
</dbReference>
<feature type="transmembrane region" description="Helical" evidence="7">
    <location>
        <begin position="116"/>
        <end position="140"/>
    </location>
</feature>
<organism evidence="8 9">
    <name type="scientific">Kineosporia corallincola</name>
    <dbReference type="NCBI Taxonomy" id="2835133"/>
    <lineage>
        <taxon>Bacteria</taxon>
        <taxon>Bacillati</taxon>
        <taxon>Actinomycetota</taxon>
        <taxon>Actinomycetes</taxon>
        <taxon>Kineosporiales</taxon>
        <taxon>Kineosporiaceae</taxon>
        <taxon>Kineosporia</taxon>
    </lineage>
</organism>
<evidence type="ECO:0000256" key="5">
    <source>
        <dbReference type="ARBA" id="ARBA00022989"/>
    </source>
</evidence>
<dbReference type="Proteomes" id="UP001197247">
    <property type="component" value="Unassembled WGS sequence"/>
</dbReference>
<dbReference type="Pfam" id="PF05977">
    <property type="entry name" value="MFS_3"/>
    <property type="match status" value="1"/>
</dbReference>
<evidence type="ECO:0000313" key="9">
    <source>
        <dbReference type="Proteomes" id="UP001197247"/>
    </source>
</evidence>
<accession>A0ABS5TBZ8</accession>
<dbReference type="PANTHER" id="PTHR23513:SF11">
    <property type="entry name" value="STAPHYLOFERRIN A TRANSPORTER"/>
    <property type="match status" value="1"/>
</dbReference>
<dbReference type="PANTHER" id="PTHR23513">
    <property type="entry name" value="INTEGRAL MEMBRANE EFFLUX PROTEIN-RELATED"/>
    <property type="match status" value="1"/>
</dbReference>
<dbReference type="InterPro" id="IPR010290">
    <property type="entry name" value="TM_effector"/>
</dbReference>
<feature type="transmembrane region" description="Helical" evidence="7">
    <location>
        <begin position="376"/>
        <end position="402"/>
    </location>
</feature>
<evidence type="ECO:0000256" key="2">
    <source>
        <dbReference type="ARBA" id="ARBA00022448"/>
    </source>
</evidence>
<feature type="transmembrane region" description="Helical" evidence="7">
    <location>
        <begin position="238"/>
        <end position="260"/>
    </location>
</feature>
<keyword evidence="5 7" id="KW-1133">Transmembrane helix</keyword>